<dbReference type="SUPFAM" id="SSF48300">
    <property type="entry name" value="Ribosomal protein L7/12, oligomerisation (N-terminal) domain"/>
    <property type="match status" value="1"/>
</dbReference>
<dbReference type="InterPro" id="IPR013823">
    <property type="entry name" value="Ribosomal_bL12_C"/>
</dbReference>
<dbReference type="Proteomes" id="UP000193391">
    <property type="component" value="Unassembled WGS sequence"/>
</dbReference>
<evidence type="ECO:0000256" key="2">
    <source>
        <dbReference type="ARBA" id="ARBA00022980"/>
    </source>
</evidence>
<keyword evidence="2 4" id="KW-0689">Ribosomal protein</keyword>
<keyword evidence="3 4" id="KW-0687">Ribonucleoprotein</keyword>
<evidence type="ECO:0000259" key="6">
    <source>
        <dbReference type="Pfam" id="PF16320"/>
    </source>
</evidence>
<dbReference type="InterPro" id="IPR000206">
    <property type="entry name" value="Ribosomal_bL12"/>
</dbReference>
<dbReference type="SUPFAM" id="SSF54736">
    <property type="entry name" value="ClpS-like"/>
    <property type="match status" value="1"/>
</dbReference>
<proteinExistence type="inferred from homology"/>
<dbReference type="GO" id="GO:0022625">
    <property type="term" value="C:cytosolic large ribosomal subunit"/>
    <property type="evidence" value="ECO:0007669"/>
    <property type="project" value="TreeGrafter"/>
</dbReference>
<dbReference type="AlphaFoldDB" id="A0A1Y2KV29"/>
<dbReference type="InterPro" id="IPR008932">
    <property type="entry name" value="Ribosomal_bL12_oligo"/>
</dbReference>
<dbReference type="HAMAP" id="MF_00368">
    <property type="entry name" value="Ribosomal_bL12"/>
    <property type="match status" value="1"/>
</dbReference>
<dbReference type="CDD" id="cd00387">
    <property type="entry name" value="Ribosomal_L7_L12"/>
    <property type="match status" value="1"/>
</dbReference>
<dbReference type="GO" id="GO:0003735">
    <property type="term" value="F:structural constituent of ribosome"/>
    <property type="evidence" value="ECO:0007669"/>
    <property type="project" value="InterPro"/>
</dbReference>
<dbReference type="InterPro" id="IPR036235">
    <property type="entry name" value="Ribosomal_bL12_oligo_N_sf"/>
</dbReference>
<evidence type="ECO:0000256" key="1">
    <source>
        <dbReference type="ARBA" id="ARBA00007197"/>
    </source>
</evidence>
<organism evidence="7 8">
    <name type="scientific">Thalassospira mesophila</name>
    <dbReference type="NCBI Taxonomy" id="1293891"/>
    <lineage>
        <taxon>Bacteria</taxon>
        <taxon>Pseudomonadati</taxon>
        <taxon>Pseudomonadota</taxon>
        <taxon>Alphaproteobacteria</taxon>
        <taxon>Rhodospirillales</taxon>
        <taxon>Thalassospiraceae</taxon>
        <taxon>Thalassospira</taxon>
    </lineage>
</organism>
<dbReference type="GO" id="GO:0003729">
    <property type="term" value="F:mRNA binding"/>
    <property type="evidence" value="ECO:0007669"/>
    <property type="project" value="TreeGrafter"/>
</dbReference>
<dbReference type="PANTHER" id="PTHR45987">
    <property type="entry name" value="39S RIBOSOMAL PROTEIN L12"/>
    <property type="match status" value="1"/>
</dbReference>
<dbReference type="OrthoDB" id="9811748at2"/>
<evidence type="ECO:0000313" key="7">
    <source>
        <dbReference type="EMBL" id="OSQ35345.1"/>
    </source>
</evidence>
<feature type="domain" description="Large ribosomal subunit protein bL12 C-terminal" evidence="5">
    <location>
        <begin position="57"/>
        <end position="123"/>
    </location>
</feature>
<dbReference type="STRING" id="1293891.TMES_21460"/>
<dbReference type="Gene3D" id="3.30.1390.10">
    <property type="match status" value="1"/>
</dbReference>
<name>A0A1Y2KV29_9PROT</name>
<evidence type="ECO:0000313" key="8">
    <source>
        <dbReference type="Proteomes" id="UP000193391"/>
    </source>
</evidence>
<dbReference type="RefSeq" id="WP_085586470.1">
    <property type="nucleotide sequence ID" value="NZ_JFKA01000021.1"/>
</dbReference>
<reference evidence="7 8" key="1">
    <citation type="submission" date="2014-03" db="EMBL/GenBank/DDBJ databases">
        <title>The draft genome sequence of Thalassospira mesophila JCM 18969.</title>
        <authorList>
            <person name="Lai Q."/>
            <person name="Shao Z."/>
        </authorList>
    </citation>
    <scope>NUCLEOTIDE SEQUENCE [LARGE SCALE GENOMIC DNA]</scope>
    <source>
        <strain evidence="7 8">JCM 18969</strain>
    </source>
</reference>
<dbReference type="GO" id="GO:0006412">
    <property type="term" value="P:translation"/>
    <property type="evidence" value="ECO:0007669"/>
    <property type="project" value="UniProtKB-UniRule"/>
</dbReference>
<dbReference type="EMBL" id="JFKA01000021">
    <property type="protein sequence ID" value="OSQ35345.1"/>
    <property type="molecule type" value="Genomic_DNA"/>
</dbReference>
<comment type="caution">
    <text evidence="7">The sequence shown here is derived from an EMBL/GenBank/DDBJ whole genome shotgun (WGS) entry which is preliminary data.</text>
</comment>
<dbReference type="PANTHER" id="PTHR45987:SF4">
    <property type="entry name" value="LARGE RIBOSOMAL SUBUNIT PROTEIN BL12M"/>
    <property type="match status" value="1"/>
</dbReference>
<accession>A0A1Y2KV29</accession>
<comment type="function">
    <text evidence="4">Forms part of the ribosomal stalk which helps the ribosome interact with GTP-bound translation factors. Is thus essential for accurate translation.</text>
</comment>
<dbReference type="Pfam" id="PF16320">
    <property type="entry name" value="Ribosomal_L12_N"/>
    <property type="match status" value="1"/>
</dbReference>
<feature type="domain" description="Large ribosomal subunit protein bL12 oligomerization" evidence="6">
    <location>
        <begin position="5"/>
        <end position="50"/>
    </location>
</feature>
<dbReference type="NCBIfam" id="TIGR00855">
    <property type="entry name" value="L12"/>
    <property type="match status" value="1"/>
</dbReference>
<comment type="subunit">
    <text evidence="4">Homodimer. Part of the ribosomal stalk of the 50S ribosomal subunit. Forms a multimeric L10(L12)X complex, where L10 forms an elongated spine to which 2 to 4 L12 dimers bind in a sequential fashion. Binds GTP-bound translation factors.</text>
</comment>
<evidence type="ECO:0000256" key="4">
    <source>
        <dbReference type="HAMAP-Rule" id="MF_00368"/>
    </source>
</evidence>
<gene>
    <name evidence="4" type="primary">rplL</name>
    <name evidence="7" type="ORF">TMES_21460</name>
</gene>
<dbReference type="FunFam" id="3.30.1390.10:FF:000001">
    <property type="entry name" value="50S ribosomal protein L7/L12"/>
    <property type="match status" value="1"/>
</dbReference>
<dbReference type="Pfam" id="PF00542">
    <property type="entry name" value="Ribosomal_L12"/>
    <property type="match status" value="1"/>
</dbReference>
<dbReference type="Gene3D" id="1.20.5.710">
    <property type="entry name" value="Single helix bin"/>
    <property type="match status" value="1"/>
</dbReference>
<keyword evidence="8" id="KW-1185">Reference proteome</keyword>
<evidence type="ECO:0000256" key="3">
    <source>
        <dbReference type="ARBA" id="ARBA00023274"/>
    </source>
</evidence>
<protein>
    <recommendedName>
        <fullName evidence="4">Large ribosomal subunit protein bL12</fullName>
    </recommendedName>
</protein>
<sequence length="123" mass="12713">MADLKALVEELSKLTVIEAAELSKLLEEEWGVSAAAPVAAAAAGGAVAEAAEEKTEFDVILTAAGDKKINVIKEVRAITGLGLKEAKDLVEGAPKAVKEGASKDEAETIKKKLEEAGATVELK</sequence>
<evidence type="ECO:0000259" key="5">
    <source>
        <dbReference type="Pfam" id="PF00542"/>
    </source>
</evidence>
<dbReference type="InterPro" id="IPR014719">
    <property type="entry name" value="Ribosomal_bL12_C/ClpS-like"/>
</dbReference>
<comment type="similarity">
    <text evidence="1 4">Belongs to the bacterial ribosomal protein bL12 family.</text>
</comment>